<evidence type="ECO:0000313" key="1">
    <source>
        <dbReference type="EMBL" id="AJW79902.1"/>
    </source>
</evidence>
<dbReference type="AlphaFoldDB" id="A0A0D5CKV9"/>
<sequence>MSGDYHKPTKFSGAKFESMLGGDDPATISRVAHETASALLARVRADPDPAVVKRLIAYTDEHGIDAVAELWSRASPRSLPGALWRLYLMRALIRQDPDGVSLLYQRGTEVTTTIDPVVAGATAPTGPAEIVELADSILRGLFTGDFAVALDRAGAFSRLAALGATSVADDLDATASPERAGDLTTRALRLSQMAADLVQCGRLWRGDRLD</sequence>
<accession>A0A0D5CKV9</accession>
<organism evidence="1 2">
    <name type="scientific">Clavibacter michiganensis subsp. insidiosus</name>
    <dbReference type="NCBI Taxonomy" id="33014"/>
    <lineage>
        <taxon>Bacteria</taxon>
        <taxon>Bacillati</taxon>
        <taxon>Actinomycetota</taxon>
        <taxon>Actinomycetes</taxon>
        <taxon>Micrococcales</taxon>
        <taxon>Microbacteriaceae</taxon>
        <taxon>Clavibacter</taxon>
    </lineage>
</organism>
<name>A0A0D5CKV9_9MICO</name>
<dbReference type="Proteomes" id="UP000032604">
    <property type="component" value="Chromosome"/>
</dbReference>
<dbReference type="OrthoDB" id="5188280at2"/>
<proteinExistence type="predicted"/>
<keyword evidence="1" id="KW-0804">Transcription</keyword>
<reference evidence="1 2" key="1">
    <citation type="journal article" date="2015" name="Genome Announc.">
        <title>Complete Genome Sequence of Clavibacter michiganensis subsp. insidiosus R1-1 Using PacBio Single-Molecule Real-Time Technology.</title>
        <authorList>
            <person name="Lu Y."/>
            <person name="Samac D.A."/>
            <person name="Glazebrook J."/>
            <person name="Ishimaru C.A."/>
        </authorList>
    </citation>
    <scope>NUCLEOTIDE SEQUENCE [LARGE SCALE GENOMIC DNA]</scope>
    <source>
        <strain evidence="1 2">R1-1</strain>
    </source>
</reference>
<gene>
    <name evidence="1" type="ORF">VO01_12885</name>
</gene>
<evidence type="ECO:0000313" key="2">
    <source>
        <dbReference type="Proteomes" id="UP000032604"/>
    </source>
</evidence>
<keyword evidence="1" id="KW-0240">DNA-directed RNA polymerase</keyword>
<protein>
    <submittedName>
        <fullName evidence="1">DNA-directed RNA polymerase subunit beta</fullName>
    </submittedName>
</protein>
<dbReference type="HOGENOM" id="CLU_087285_0_0_11"/>
<dbReference type="GO" id="GO:0000428">
    <property type="term" value="C:DNA-directed RNA polymerase complex"/>
    <property type="evidence" value="ECO:0007669"/>
    <property type="project" value="UniProtKB-KW"/>
</dbReference>
<dbReference type="PATRIC" id="fig|33014.5.peg.2653"/>
<dbReference type="RefSeq" id="WP_045529501.1">
    <property type="nucleotide sequence ID" value="NZ_CP011043.1"/>
</dbReference>
<dbReference type="KEGG" id="cmh:VO01_12885"/>
<dbReference type="EMBL" id="CP011043">
    <property type="protein sequence ID" value="AJW79902.1"/>
    <property type="molecule type" value="Genomic_DNA"/>
</dbReference>